<dbReference type="Gene3D" id="1.10.530.10">
    <property type="match status" value="1"/>
</dbReference>
<dbReference type="GO" id="GO:0003796">
    <property type="term" value="F:lysozyme activity"/>
    <property type="evidence" value="ECO:0007669"/>
    <property type="project" value="TreeGrafter"/>
</dbReference>
<reference evidence="6" key="1">
    <citation type="submission" date="2024-04" db="EMBL/GenBank/DDBJ databases">
        <title>Salinicola lusitanus LLJ914,a marine bacterium isolated from the Okinawa Trough.</title>
        <authorList>
            <person name="Li J."/>
        </authorList>
    </citation>
    <scope>NUCLEOTIDE SEQUENCE [LARGE SCALE GENOMIC DNA]</scope>
</reference>
<comment type="caution">
    <text evidence="5">The sequence shown here is derived from an EMBL/GenBank/DDBJ whole genome shotgun (WGS) entry which is preliminary data.</text>
</comment>
<dbReference type="AlphaFoldDB" id="A0AAW0PLQ4"/>
<evidence type="ECO:0000256" key="2">
    <source>
        <dbReference type="SAM" id="MobiDB-lite"/>
    </source>
</evidence>
<feature type="compositionally biased region" description="Pro residues" evidence="2">
    <location>
        <begin position="202"/>
        <end position="276"/>
    </location>
</feature>
<dbReference type="InterPro" id="IPR001916">
    <property type="entry name" value="Glyco_hydro_22"/>
</dbReference>
<evidence type="ECO:0000259" key="4">
    <source>
        <dbReference type="PROSITE" id="PS00128"/>
    </source>
</evidence>
<sequence length="413" mass="44984">MSPLPVLVSLLSLVSLSQARVVTRCELRDELLRQVTLPRNLRQNPERAMARVICEIEKFSHLDTNFVREYSQEIITQVDTTSPPVTDDTFPTIAESPPYPIDPSPNPTDLMPTNDYFFFSPFSEETTIPYTDTTEPPPPPPTTPRPPTTTPEATTTTIEPTPHPEDGVFTPYPETTSISPTTTTPTPPTTTPGLPPTTSVPTPFPESPEPPSTTVPPPEPPTSTIPPPTTTPRPPTTTPGPPPTTSVPTPYPESPEPPSTTVPPPPTTTPAPPTTPAPTTTTTTTEAPPPPPTTAAAPRARRALRKKRSSVVSQSVKYFGLFQFSDRVHCQSGYAESEDVCKSDCYKFADDDISDDVECFVQSNRFMELYRSASGSCRRRQTLDSFFKACDAGEKPTSKRRKFGVVISGGSYK</sequence>
<dbReference type="SUPFAM" id="SSF53955">
    <property type="entry name" value="Lysozyme-like"/>
    <property type="match status" value="1"/>
</dbReference>
<evidence type="ECO:0000313" key="5">
    <source>
        <dbReference type="EMBL" id="KAK7930620.1"/>
    </source>
</evidence>
<feature type="compositionally biased region" description="Low complexity" evidence="2">
    <location>
        <begin position="277"/>
        <end position="286"/>
    </location>
</feature>
<organism evidence="5 6">
    <name type="scientific">Mugilogobius chulae</name>
    <name type="common">yellowstripe goby</name>
    <dbReference type="NCBI Taxonomy" id="88201"/>
    <lineage>
        <taxon>Eukaryota</taxon>
        <taxon>Metazoa</taxon>
        <taxon>Chordata</taxon>
        <taxon>Craniata</taxon>
        <taxon>Vertebrata</taxon>
        <taxon>Euteleostomi</taxon>
        <taxon>Actinopterygii</taxon>
        <taxon>Neopterygii</taxon>
        <taxon>Teleostei</taxon>
        <taxon>Neoteleostei</taxon>
        <taxon>Acanthomorphata</taxon>
        <taxon>Gobiaria</taxon>
        <taxon>Gobiiformes</taxon>
        <taxon>Gobioidei</taxon>
        <taxon>Gobiidae</taxon>
        <taxon>Gobionellinae</taxon>
        <taxon>Mugilogobius</taxon>
    </lineage>
</organism>
<keyword evidence="6" id="KW-1185">Reference proteome</keyword>
<feature type="region of interest" description="Disordered" evidence="2">
    <location>
        <begin position="91"/>
        <end position="112"/>
    </location>
</feature>
<name>A0AAW0PLQ4_9GOBI</name>
<dbReference type="PRINTS" id="PR01217">
    <property type="entry name" value="PRICHEXTENSN"/>
</dbReference>
<protein>
    <recommendedName>
        <fullName evidence="4">Glycosyl hydrolases family 22 (GH22) domain-containing protein</fullName>
    </recommendedName>
</protein>
<evidence type="ECO:0000313" key="6">
    <source>
        <dbReference type="Proteomes" id="UP001460270"/>
    </source>
</evidence>
<feature type="compositionally biased region" description="Pro residues" evidence="2">
    <location>
        <begin position="185"/>
        <end position="195"/>
    </location>
</feature>
<feature type="region of interest" description="Disordered" evidence="2">
    <location>
        <begin position="127"/>
        <end position="301"/>
    </location>
</feature>
<feature type="compositionally biased region" description="Pro residues" evidence="2">
    <location>
        <begin position="135"/>
        <end position="149"/>
    </location>
</feature>
<dbReference type="Proteomes" id="UP001460270">
    <property type="component" value="Unassembled WGS sequence"/>
</dbReference>
<evidence type="ECO:0000256" key="1">
    <source>
        <dbReference type="ARBA" id="ARBA00023157"/>
    </source>
</evidence>
<keyword evidence="3" id="KW-0732">Signal</keyword>
<keyword evidence="1" id="KW-1015">Disulfide bond</keyword>
<dbReference type="InterPro" id="IPR019799">
    <property type="entry name" value="Glyco_hydro_22_CS"/>
</dbReference>
<gene>
    <name evidence="5" type="ORF">WMY93_007015</name>
</gene>
<dbReference type="Pfam" id="PF00062">
    <property type="entry name" value="Lys"/>
    <property type="match status" value="1"/>
</dbReference>
<feature type="chain" id="PRO_5043340030" description="Glycosyl hydrolases family 22 (GH22) domain-containing protein" evidence="3">
    <location>
        <begin position="20"/>
        <end position="413"/>
    </location>
</feature>
<dbReference type="PROSITE" id="PS00128">
    <property type="entry name" value="GLYCOSYL_HYDROL_F22_1"/>
    <property type="match status" value="1"/>
</dbReference>
<proteinExistence type="predicted"/>
<feature type="compositionally biased region" description="Low complexity" evidence="2">
    <location>
        <begin position="170"/>
        <end position="184"/>
    </location>
</feature>
<feature type="signal peptide" evidence="3">
    <location>
        <begin position="1"/>
        <end position="19"/>
    </location>
</feature>
<evidence type="ECO:0000256" key="3">
    <source>
        <dbReference type="SAM" id="SignalP"/>
    </source>
</evidence>
<dbReference type="PANTHER" id="PTHR11407:SF69">
    <property type="entry name" value="LYSOZYME C, MILK ISOZYME"/>
    <property type="match status" value="1"/>
</dbReference>
<feature type="domain" description="Glycosyl hydrolases family 22 (GH22)" evidence="4">
    <location>
        <begin position="341"/>
        <end position="359"/>
    </location>
</feature>
<feature type="compositionally biased region" description="Low complexity" evidence="2">
    <location>
        <begin position="150"/>
        <end position="160"/>
    </location>
</feature>
<dbReference type="InterPro" id="IPR023346">
    <property type="entry name" value="Lysozyme-like_dom_sf"/>
</dbReference>
<accession>A0AAW0PLQ4</accession>
<dbReference type="PANTHER" id="PTHR11407">
    <property type="entry name" value="LYSOZYME C"/>
    <property type="match status" value="1"/>
</dbReference>
<dbReference type="EMBL" id="JBBPFD010000004">
    <property type="protein sequence ID" value="KAK7930620.1"/>
    <property type="molecule type" value="Genomic_DNA"/>
</dbReference>
<feature type="compositionally biased region" description="Pro residues" evidence="2">
    <location>
        <begin position="97"/>
        <end position="106"/>
    </location>
</feature>